<dbReference type="InterPro" id="IPR032675">
    <property type="entry name" value="LRR_dom_sf"/>
</dbReference>
<feature type="domain" description="DUF5776" evidence="3">
    <location>
        <begin position="728"/>
        <end position="794"/>
    </location>
</feature>
<gene>
    <name evidence="4" type="ORF">C5L32_001135</name>
</gene>
<dbReference type="InterPro" id="IPR044081">
    <property type="entry name" value="DUF5776"/>
</dbReference>
<dbReference type="Pfam" id="PF03382">
    <property type="entry name" value="DUF285"/>
    <property type="match status" value="2"/>
</dbReference>
<reference evidence="4 5" key="1">
    <citation type="journal article" date="2019" name="Appl. Microbiol. Biotechnol.">
        <title>Uncovering carbohydrate metabolism through a genotype-phenotype association study of 56 lactic acid bacteria genomes.</title>
        <authorList>
            <person name="Buron-Moles G."/>
            <person name="Chailyan A."/>
            <person name="Dolejs I."/>
            <person name="Forster J."/>
            <person name="Miks M.H."/>
        </authorList>
    </citation>
    <scope>NUCLEOTIDE SEQUENCE [LARGE SCALE GENOMIC DNA]</scope>
    <source>
        <strain evidence="4 5">ATCC 4005</strain>
    </source>
</reference>
<dbReference type="RefSeq" id="WP_056938947.1">
    <property type="nucleotide sequence ID" value="NZ_AZDM01000017.1"/>
</dbReference>
<dbReference type="Proteomes" id="UP000295181">
    <property type="component" value="Unassembled WGS sequence"/>
</dbReference>
<proteinExistence type="predicted"/>
<dbReference type="AlphaFoldDB" id="A0A4R5NTL5"/>
<dbReference type="InterPro" id="IPR005046">
    <property type="entry name" value="DUF285"/>
</dbReference>
<evidence type="ECO:0000313" key="4">
    <source>
        <dbReference type="EMBL" id="TDG80603.1"/>
    </source>
</evidence>
<evidence type="ECO:0000313" key="5">
    <source>
        <dbReference type="Proteomes" id="UP000295181"/>
    </source>
</evidence>
<evidence type="ECO:0000256" key="2">
    <source>
        <dbReference type="SAM" id="SignalP"/>
    </source>
</evidence>
<dbReference type="NCBIfam" id="TIGR02167">
    <property type="entry name" value="Liste_lipo_26"/>
    <property type="match status" value="2"/>
</dbReference>
<comment type="caution">
    <text evidence="4">The sequence shown here is derived from an EMBL/GenBank/DDBJ whole genome shotgun (WGS) entry which is preliminary data.</text>
</comment>
<dbReference type="GeneID" id="72461917"/>
<feature type="compositionally biased region" description="Pro residues" evidence="1">
    <location>
        <begin position="596"/>
        <end position="622"/>
    </location>
</feature>
<protein>
    <recommendedName>
        <fullName evidence="3">DUF5776 domain-containing protein</fullName>
    </recommendedName>
</protein>
<dbReference type="EMBL" id="PUFP01000014">
    <property type="protein sequence ID" value="TDG80603.1"/>
    <property type="molecule type" value="Genomic_DNA"/>
</dbReference>
<feature type="chain" id="PRO_5020434736" description="DUF5776 domain-containing protein" evidence="2">
    <location>
        <begin position="29"/>
        <end position="871"/>
    </location>
</feature>
<dbReference type="Pfam" id="PF19087">
    <property type="entry name" value="DUF5776"/>
    <property type="match status" value="2"/>
</dbReference>
<keyword evidence="2" id="KW-0732">Signal</keyword>
<feature type="region of interest" description="Disordered" evidence="1">
    <location>
        <begin position="30"/>
        <end position="55"/>
    </location>
</feature>
<sequence>MKLAKKYLYSTILGLSLGVGMSTNVVKAAPSSNSAVVSPTSDPSKDEQANPDLSGKVEDVSYTVKDDQLTLYGGTIKKIHENFSLPWQQDGVRDRIKKLKIDGPLQFEQDGAYEFFEALGNLESISGLRNVDTSKTETLNYMFAQDGNLTSIDVSSFRTPNVITMSGLFFGDWKLEQVDLSNFDFSQLKNTDHMFGGDYVLTNITFPHSKASKIDNMLDMFYGNHSLKTLDLSDFDMTNVTAIGSMFSEDTLLSNLKLGPTFKNSALATLPPHQKGDEIPIDPLKDATGPGWQAVGANGTVNNPQGELYPTLEDFVAKRPAEDETYVWQQDTTPINQYMLNLTNSSASVYEGLQAKNWDPTSVIQLATHNGTDDKSAVTITDDNSQPVTQATIDALDPGTYSLTYQNGDQKQPFTLTIKADQASLKTTDIDLYLNQAFTEDVLKSKILAVNSDGQALPYTYTIKDATGKTVSLDDVKSKVGQYTVDIVTNQLLSGNEPLGGKLTINVTDSSTLNLKYGKLTIPVNQVWKPADAFDNAKDASGKDLAFKDILVTAKDSSGKIISDLSNLYKTPGVYTIHYSNGSASKDVQLTVTQPTPTPSPLPTPQPVPNPQPSPSPNPINPVTPTQPTVPTQPTNPKLPDYAVTKGAAVAAINNVYLYRTVNFTKGQRIAKYIKKPRIYRPMFVVTGYARSTSGKMRYHVRDVNHLSKTAGKTGYITDNWRYVRPIYYATLHKHITVISPAGVNAYKHKDLTGKVKSYQQGTILKVKGIVKHNLTTRYILTNGRYVTANRKLVNMGRHRTVKKVRAKTTIHRYQNVNLSGRPHTIKKGQIIKVSNYDYSHGHNLQKHGALRYRVAGGYITGNSKYVRIIR</sequence>
<dbReference type="InterPro" id="IPR011889">
    <property type="entry name" value="Liste_lipo_26"/>
</dbReference>
<evidence type="ECO:0000256" key="1">
    <source>
        <dbReference type="SAM" id="MobiDB-lite"/>
    </source>
</evidence>
<feature type="signal peptide" evidence="2">
    <location>
        <begin position="1"/>
        <end position="28"/>
    </location>
</feature>
<feature type="domain" description="DUF5776" evidence="3">
    <location>
        <begin position="802"/>
        <end position="867"/>
    </location>
</feature>
<feature type="region of interest" description="Disordered" evidence="1">
    <location>
        <begin position="591"/>
        <end position="639"/>
    </location>
</feature>
<organism evidence="4 5">
    <name type="scientific">Lentilactobacillus buchneri DSM 20057</name>
    <dbReference type="NCBI Taxonomy" id="1423728"/>
    <lineage>
        <taxon>Bacteria</taxon>
        <taxon>Bacillati</taxon>
        <taxon>Bacillota</taxon>
        <taxon>Bacilli</taxon>
        <taxon>Lactobacillales</taxon>
        <taxon>Lactobacillaceae</taxon>
        <taxon>Lentilactobacillus</taxon>
    </lineage>
</organism>
<name>A0A4R5NTL5_LENBU</name>
<dbReference type="SUPFAM" id="SSF52058">
    <property type="entry name" value="L domain-like"/>
    <property type="match status" value="1"/>
</dbReference>
<feature type="compositionally biased region" description="Low complexity" evidence="1">
    <location>
        <begin position="30"/>
        <end position="39"/>
    </location>
</feature>
<evidence type="ECO:0000259" key="3">
    <source>
        <dbReference type="Pfam" id="PF19087"/>
    </source>
</evidence>
<feature type="compositionally biased region" description="Low complexity" evidence="1">
    <location>
        <begin position="623"/>
        <end position="636"/>
    </location>
</feature>
<dbReference type="Gene3D" id="3.80.10.10">
    <property type="entry name" value="Ribonuclease Inhibitor"/>
    <property type="match status" value="1"/>
</dbReference>
<accession>A0A4R5NTL5</accession>